<feature type="transmembrane region" description="Helical" evidence="1">
    <location>
        <begin position="130"/>
        <end position="154"/>
    </location>
</feature>
<organism evidence="2 3">
    <name type="scientific">Linderina pennispora</name>
    <dbReference type="NCBI Taxonomy" id="61395"/>
    <lineage>
        <taxon>Eukaryota</taxon>
        <taxon>Fungi</taxon>
        <taxon>Fungi incertae sedis</taxon>
        <taxon>Zoopagomycota</taxon>
        <taxon>Kickxellomycotina</taxon>
        <taxon>Kickxellomycetes</taxon>
        <taxon>Kickxellales</taxon>
        <taxon>Kickxellaceae</taxon>
        <taxon>Linderina</taxon>
    </lineage>
</organism>
<name>A0A1Y1WJG5_9FUNG</name>
<keyword evidence="1" id="KW-1133">Transmembrane helix</keyword>
<reference evidence="2 3" key="1">
    <citation type="submission" date="2016-07" db="EMBL/GenBank/DDBJ databases">
        <title>Pervasive Adenine N6-methylation of Active Genes in Fungi.</title>
        <authorList>
            <consortium name="DOE Joint Genome Institute"/>
            <person name="Mondo S.J."/>
            <person name="Dannebaum R.O."/>
            <person name="Kuo R.C."/>
            <person name="Labutti K."/>
            <person name="Haridas S."/>
            <person name="Kuo A."/>
            <person name="Salamov A."/>
            <person name="Ahrendt S.R."/>
            <person name="Lipzen A."/>
            <person name="Sullivan W."/>
            <person name="Andreopoulos W.B."/>
            <person name="Clum A."/>
            <person name="Lindquist E."/>
            <person name="Daum C."/>
            <person name="Ramamoorthy G.K."/>
            <person name="Gryganskyi A."/>
            <person name="Culley D."/>
            <person name="Magnuson J.K."/>
            <person name="James T.Y."/>
            <person name="O'Malley M.A."/>
            <person name="Stajich J.E."/>
            <person name="Spatafora J.W."/>
            <person name="Visel A."/>
            <person name="Grigoriev I.V."/>
        </authorList>
    </citation>
    <scope>NUCLEOTIDE SEQUENCE [LARGE SCALE GENOMIC DNA]</scope>
    <source>
        <strain evidence="2 3">ATCC 12442</strain>
    </source>
</reference>
<protein>
    <submittedName>
        <fullName evidence="2">Uncharacterized protein</fullName>
    </submittedName>
</protein>
<evidence type="ECO:0000256" key="1">
    <source>
        <dbReference type="SAM" id="Phobius"/>
    </source>
</evidence>
<evidence type="ECO:0000313" key="2">
    <source>
        <dbReference type="EMBL" id="ORX73622.1"/>
    </source>
</evidence>
<keyword evidence="3" id="KW-1185">Reference proteome</keyword>
<proteinExistence type="predicted"/>
<dbReference type="RefSeq" id="XP_040746833.1">
    <property type="nucleotide sequence ID" value="XM_040883265.1"/>
</dbReference>
<dbReference type="EMBL" id="MCFD01000001">
    <property type="protein sequence ID" value="ORX73622.1"/>
    <property type="molecule type" value="Genomic_DNA"/>
</dbReference>
<feature type="transmembrane region" description="Helical" evidence="1">
    <location>
        <begin position="27"/>
        <end position="45"/>
    </location>
</feature>
<gene>
    <name evidence="2" type="ORF">DL89DRAFT_1254</name>
</gene>
<keyword evidence="1" id="KW-0812">Transmembrane</keyword>
<comment type="caution">
    <text evidence="2">The sequence shown here is derived from an EMBL/GenBank/DDBJ whole genome shotgun (WGS) entry which is preliminary data.</text>
</comment>
<sequence>MFRQGRSRRVAVVRAQVQIRGRPGHPWLVGSLSLSSTIAAAFLAGRPRPILRATLPPRGLRPPRLRLAGAALDVSSSCSSSSLLLLPCSPGHVLLGLALVLAHFIAFVGLFFILLLLFRLLNNILVLRHVVLFALIAIVVFALVFAFLAALVCLGSNRTLQDHPIPQAPRQHP</sequence>
<dbReference type="GeneID" id="63799913"/>
<dbReference type="AlphaFoldDB" id="A0A1Y1WJG5"/>
<evidence type="ECO:0000313" key="3">
    <source>
        <dbReference type="Proteomes" id="UP000193922"/>
    </source>
</evidence>
<accession>A0A1Y1WJG5</accession>
<keyword evidence="1" id="KW-0472">Membrane</keyword>
<dbReference type="Proteomes" id="UP000193922">
    <property type="component" value="Unassembled WGS sequence"/>
</dbReference>
<feature type="transmembrane region" description="Helical" evidence="1">
    <location>
        <begin position="93"/>
        <end position="118"/>
    </location>
</feature>